<dbReference type="GeneID" id="20531039"/>
<evidence type="ECO:0000256" key="2">
    <source>
        <dbReference type="SAM" id="SignalP"/>
    </source>
</evidence>
<dbReference type="RefSeq" id="XP_009498331.1">
    <property type="nucleotide sequence ID" value="XM_009500056.1"/>
</dbReference>
<evidence type="ECO:0000313" key="3">
    <source>
        <dbReference type="EMBL" id="KCV67264.1"/>
    </source>
</evidence>
<feature type="region of interest" description="Disordered" evidence="1">
    <location>
        <begin position="40"/>
        <end position="61"/>
    </location>
</feature>
<feature type="signal peptide" evidence="2">
    <location>
        <begin position="1"/>
        <end position="22"/>
    </location>
</feature>
<keyword evidence="2" id="KW-0732">Signal</keyword>
<accession>A0A058YZ48</accession>
<organism evidence="3">
    <name type="scientific">Fonticula alba</name>
    <name type="common">Slime mold</name>
    <dbReference type="NCBI Taxonomy" id="691883"/>
    <lineage>
        <taxon>Eukaryota</taxon>
        <taxon>Rotosphaerida</taxon>
        <taxon>Fonticulaceae</taxon>
        <taxon>Fonticula</taxon>
    </lineage>
</organism>
<proteinExistence type="predicted"/>
<dbReference type="AlphaFoldDB" id="A0A058YZ48"/>
<name>A0A058YZ48_FONAL</name>
<protein>
    <submittedName>
        <fullName evidence="3">Uncharacterized protein</fullName>
    </submittedName>
</protein>
<dbReference type="Proteomes" id="UP000030693">
    <property type="component" value="Unassembled WGS sequence"/>
</dbReference>
<keyword evidence="4" id="KW-1185">Reference proteome</keyword>
<dbReference type="EMBL" id="KK198018">
    <property type="protein sequence ID" value="KCV67264.1"/>
    <property type="molecule type" value="Genomic_DNA"/>
</dbReference>
<sequence>MLALLLAALVFALASTASPAAGAHIVDRQAYLDFVRSNTAAARPPTRRRDASPPRSEALSRPGLGVASVALAATAAPASGKLL</sequence>
<feature type="chain" id="PRO_5001571571" evidence="2">
    <location>
        <begin position="23"/>
        <end position="83"/>
    </location>
</feature>
<reference evidence="3" key="1">
    <citation type="submission" date="2013-04" db="EMBL/GenBank/DDBJ databases">
        <title>The Genome Sequence of Fonticula alba ATCC 38817.</title>
        <authorList>
            <consortium name="The Broad Institute Genomics Platform"/>
            <person name="Russ C."/>
            <person name="Cuomo C."/>
            <person name="Burger G."/>
            <person name="Gray M.W."/>
            <person name="Holland P.W.H."/>
            <person name="King N."/>
            <person name="Lang F.B.F."/>
            <person name="Roger A.J."/>
            <person name="Ruiz-Trillo I."/>
            <person name="Brown M."/>
            <person name="Walker B."/>
            <person name="Young S."/>
            <person name="Zeng Q."/>
            <person name="Gargeya S."/>
            <person name="Fitzgerald M."/>
            <person name="Haas B."/>
            <person name="Abouelleil A."/>
            <person name="Allen A.W."/>
            <person name="Alvarado L."/>
            <person name="Arachchi H.M."/>
            <person name="Berlin A.M."/>
            <person name="Chapman S.B."/>
            <person name="Gainer-Dewar J."/>
            <person name="Goldberg J."/>
            <person name="Griggs A."/>
            <person name="Gujja S."/>
            <person name="Hansen M."/>
            <person name="Howarth C."/>
            <person name="Imamovic A."/>
            <person name="Ireland A."/>
            <person name="Larimer J."/>
            <person name="McCowan C."/>
            <person name="Murphy C."/>
            <person name="Pearson M."/>
            <person name="Poon T.W."/>
            <person name="Priest M."/>
            <person name="Roberts A."/>
            <person name="Saif S."/>
            <person name="Shea T."/>
            <person name="Sisk P."/>
            <person name="Sykes S."/>
            <person name="Wortman J."/>
            <person name="Nusbaum C."/>
            <person name="Birren B."/>
        </authorList>
    </citation>
    <scope>NUCLEOTIDE SEQUENCE [LARGE SCALE GENOMIC DNA]</scope>
    <source>
        <strain evidence="3">ATCC 38817</strain>
    </source>
</reference>
<evidence type="ECO:0000313" key="4">
    <source>
        <dbReference type="Proteomes" id="UP000030693"/>
    </source>
</evidence>
<evidence type="ECO:0000256" key="1">
    <source>
        <dbReference type="SAM" id="MobiDB-lite"/>
    </source>
</evidence>
<gene>
    <name evidence="3" type="ORF">H696_06314</name>
</gene>